<evidence type="ECO:0000313" key="1">
    <source>
        <dbReference type="EMBL" id="SEH74248.1"/>
    </source>
</evidence>
<reference evidence="1 2" key="1">
    <citation type="submission" date="2016-10" db="EMBL/GenBank/DDBJ databases">
        <authorList>
            <person name="de Groot N.N."/>
        </authorList>
    </citation>
    <scope>NUCLEOTIDE SEQUENCE [LARGE SCALE GENOMIC DNA]</scope>
    <source>
        <strain evidence="1 2">YAD2003</strain>
    </source>
</reference>
<gene>
    <name evidence="1" type="ORF">SAMN02910265_02423</name>
</gene>
<sequence>MNRFKVHCNHILHDHKIDQIQMSVEDMLDMTPHELSEGFEIFEIFDEVMADNATVFEDLFDEKSSSDDEYYSTYDLTNLGMTTCPSTVYTPYTQEDYTTSESEMTLQEENTMDYTVEKKEVPAIKTSDLPGEVLENTCLVIDASKNVNLTVPSNCDADKLKDIINSVEPIPEQDRATNAKLGLASIAELQKRGIDLPVYVDTSTNINIEFEDVMSSNIFDTTFTEK</sequence>
<protein>
    <submittedName>
        <fullName evidence="1">Uncharacterized protein</fullName>
    </submittedName>
</protein>
<dbReference type="RefSeq" id="WP_074717739.1">
    <property type="nucleotide sequence ID" value="NZ_FNWV01000009.1"/>
</dbReference>
<organism evidence="1 2">
    <name type="scientific">Ruminococcus flavefaciens</name>
    <dbReference type="NCBI Taxonomy" id="1265"/>
    <lineage>
        <taxon>Bacteria</taxon>
        <taxon>Bacillati</taxon>
        <taxon>Bacillota</taxon>
        <taxon>Clostridia</taxon>
        <taxon>Eubacteriales</taxon>
        <taxon>Oscillospiraceae</taxon>
        <taxon>Ruminococcus</taxon>
    </lineage>
</organism>
<evidence type="ECO:0000313" key="2">
    <source>
        <dbReference type="Proteomes" id="UP000183190"/>
    </source>
</evidence>
<dbReference type="AlphaFoldDB" id="A0A1H6KN26"/>
<dbReference type="EMBL" id="FNWV01000009">
    <property type="protein sequence ID" value="SEH74248.1"/>
    <property type="molecule type" value="Genomic_DNA"/>
</dbReference>
<accession>A0A1H6KN26</accession>
<name>A0A1H6KN26_RUMFL</name>
<dbReference type="Proteomes" id="UP000183190">
    <property type="component" value="Unassembled WGS sequence"/>
</dbReference>
<proteinExistence type="predicted"/>
<dbReference type="OrthoDB" id="1817100at2"/>